<dbReference type="Proteomes" id="UP001596527">
    <property type="component" value="Unassembled WGS sequence"/>
</dbReference>
<evidence type="ECO:0000256" key="4">
    <source>
        <dbReference type="ARBA" id="ARBA00022989"/>
    </source>
</evidence>
<dbReference type="PANTHER" id="PTHR28259">
    <property type="entry name" value="FLUORIDE EXPORT PROTEIN 1-RELATED"/>
    <property type="match status" value="1"/>
</dbReference>
<evidence type="ECO:0000256" key="3">
    <source>
        <dbReference type="ARBA" id="ARBA00022692"/>
    </source>
</evidence>
<feature type="binding site" evidence="10">
    <location>
        <position position="78"/>
    </location>
    <ligand>
        <name>Na(+)</name>
        <dbReference type="ChEBI" id="CHEBI:29101"/>
        <note>structural</note>
    </ligand>
</feature>
<keyword evidence="2 10" id="KW-1003">Cell membrane</keyword>
<keyword evidence="3 10" id="KW-0812">Transmembrane</keyword>
<dbReference type="Pfam" id="PF02537">
    <property type="entry name" value="CRCB"/>
    <property type="match status" value="1"/>
</dbReference>
<feature type="transmembrane region" description="Helical" evidence="10">
    <location>
        <begin position="6"/>
        <end position="23"/>
    </location>
</feature>
<comment type="function">
    <text evidence="9 10">Fluoride-specific ion channel. Important for reducing fluoride concentration in the cell, thus reducing its toxicity.</text>
</comment>
<keyword evidence="10" id="KW-0813">Transport</keyword>
<keyword evidence="10" id="KW-0915">Sodium</keyword>
<evidence type="ECO:0000313" key="11">
    <source>
        <dbReference type="EMBL" id="MFC7581976.1"/>
    </source>
</evidence>
<accession>A0ABW2SQ47</accession>
<gene>
    <name evidence="10" type="primary">fluC</name>
    <name evidence="10" type="synonym">crcB</name>
    <name evidence="11" type="ORF">ACFQWG_12300</name>
</gene>
<keyword evidence="10" id="KW-0479">Metal-binding</keyword>
<evidence type="ECO:0000256" key="2">
    <source>
        <dbReference type="ARBA" id="ARBA00022475"/>
    </source>
</evidence>
<evidence type="ECO:0000256" key="9">
    <source>
        <dbReference type="ARBA" id="ARBA00049940"/>
    </source>
</evidence>
<keyword evidence="10" id="KW-0406">Ion transport</keyword>
<comment type="activity regulation">
    <text evidence="10">Na(+) is not transported, but it plays an essential structural role and its presence is essential for fluoride channel function.</text>
</comment>
<evidence type="ECO:0000256" key="1">
    <source>
        <dbReference type="ARBA" id="ARBA00004651"/>
    </source>
</evidence>
<evidence type="ECO:0000256" key="6">
    <source>
        <dbReference type="ARBA" id="ARBA00023303"/>
    </source>
</evidence>
<feature type="binding site" evidence="10">
    <location>
        <position position="75"/>
    </location>
    <ligand>
        <name>Na(+)</name>
        <dbReference type="ChEBI" id="CHEBI:29101"/>
        <note>structural</note>
    </ligand>
</feature>
<comment type="catalytic activity">
    <reaction evidence="8">
        <text>fluoride(in) = fluoride(out)</text>
        <dbReference type="Rhea" id="RHEA:76159"/>
        <dbReference type="ChEBI" id="CHEBI:17051"/>
    </reaction>
    <physiologicalReaction direction="left-to-right" evidence="8">
        <dbReference type="Rhea" id="RHEA:76160"/>
    </physiologicalReaction>
</comment>
<dbReference type="InterPro" id="IPR003691">
    <property type="entry name" value="FluC"/>
</dbReference>
<comment type="similarity">
    <text evidence="7 10">Belongs to the fluoride channel Fluc/FEX (TC 1.A.43) family.</text>
</comment>
<keyword evidence="12" id="KW-1185">Reference proteome</keyword>
<evidence type="ECO:0000256" key="10">
    <source>
        <dbReference type="HAMAP-Rule" id="MF_00454"/>
    </source>
</evidence>
<protein>
    <recommendedName>
        <fullName evidence="10">Fluoride-specific ion channel FluC</fullName>
    </recommendedName>
</protein>
<organism evidence="11 12">
    <name type="scientific">Schaalia naturae</name>
    <dbReference type="NCBI Taxonomy" id="635203"/>
    <lineage>
        <taxon>Bacteria</taxon>
        <taxon>Bacillati</taxon>
        <taxon>Actinomycetota</taxon>
        <taxon>Actinomycetes</taxon>
        <taxon>Actinomycetales</taxon>
        <taxon>Actinomycetaceae</taxon>
        <taxon>Schaalia</taxon>
    </lineage>
</organism>
<feature type="transmembrane region" description="Helical" evidence="10">
    <location>
        <begin position="99"/>
        <end position="121"/>
    </location>
</feature>
<evidence type="ECO:0000256" key="5">
    <source>
        <dbReference type="ARBA" id="ARBA00023136"/>
    </source>
</evidence>
<sequence length="123" mass="12140">MNAWDSFLLALAGGCGAAARFLVDSWVTRHVRASVPVGTLVVNVGACFLIGLVAGWALRQAGSAVPGILGTGFLGGYSTFSTASVEGARLLLAGRLWEAAAHAGGMLAGGLAAAALGLALAGM</sequence>
<evidence type="ECO:0000256" key="7">
    <source>
        <dbReference type="ARBA" id="ARBA00035120"/>
    </source>
</evidence>
<comment type="subcellular location">
    <subcellularLocation>
        <location evidence="1 10">Cell membrane</location>
        <topology evidence="1 10">Multi-pass membrane protein</topology>
    </subcellularLocation>
</comment>
<keyword evidence="5 10" id="KW-0472">Membrane</keyword>
<feature type="transmembrane region" description="Helical" evidence="10">
    <location>
        <begin position="35"/>
        <end position="58"/>
    </location>
</feature>
<proteinExistence type="inferred from homology"/>
<evidence type="ECO:0000256" key="8">
    <source>
        <dbReference type="ARBA" id="ARBA00035585"/>
    </source>
</evidence>
<comment type="caution">
    <text evidence="11">The sequence shown here is derived from an EMBL/GenBank/DDBJ whole genome shotgun (WGS) entry which is preliminary data.</text>
</comment>
<keyword evidence="4 10" id="KW-1133">Transmembrane helix</keyword>
<dbReference type="EMBL" id="JBHTEF010000001">
    <property type="protein sequence ID" value="MFC7581976.1"/>
    <property type="molecule type" value="Genomic_DNA"/>
</dbReference>
<name>A0ABW2SQ47_9ACTO</name>
<reference evidence="12" key="1">
    <citation type="journal article" date="2019" name="Int. J. Syst. Evol. Microbiol.">
        <title>The Global Catalogue of Microorganisms (GCM) 10K type strain sequencing project: providing services to taxonomists for standard genome sequencing and annotation.</title>
        <authorList>
            <consortium name="The Broad Institute Genomics Platform"/>
            <consortium name="The Broad Institute Genome Sequencing Center for Infectious Disease"/>
            <person name="Wu L."/>
            <person name="Ma J."/>
        </authorList>
    </citation>
    <scope>NUCLEOTIDE SEQUENCE [LARGE SCALE GENOMIC DNA]</scope>
    <source>
        <strain evidence="12">CCUG 56698</strain>
    </source>
</reference>
<dbReference type="HAMAP" id="MF_00454">
    <property type="entry name" value="FluC"/>
    <property type="match status" value="1"/>
</dbReference>
<keyword evidence="6 10" id="KW-0407">Ion channel</keyword>
<evidence type="ECO:0000313" key="12">
    <source>
        <dbReference type="Proteomes" id="UP001596527"/>
    </source>
</evidence>
<dbReference type="PANTHER" id="PTHR28259:SF1">
    <property type="entry name" value="FLUORIDE EXPORT PROTEIN 1-RELATED"/>
    <property type="match status" value="1"/>
</dbReference>
<dbReference type="RefSeq" id="WP_380975736.1">
    <property type="nucleotide sequence ID" value="NZ_JBHTEF010000001.1"/>
</dbReference>